<reference evidence="1 2" key="1">
    <citation type="journal article" date="2019" name="Nat. Ecol. Evol.">
        <title>Megaphylogeny resolves global patterns of mushroom evolution.</title>
        <authorList>
            <person name="Varga T."/>
            <person name="Krizsan K."/>
            <person name="Foldi C."/>
            <person name="Dima B."/>
            <person name="Sanchez-Garcia M."/>
            <person name="Sanchez-Ramirez S."/>
            <person name="Szollosi G.J."/>
            <person name="Szarkandi J.G."/>
            <person name="Papp V."/>
            <person name="Albert L."/>
            <person name="Andreopoulos W."/>
            <person name="Angelini C."/>
            <person name="Antonin V."/>
            <person name="Barry K.W."/>
            <person name="Bougher N.L."/>
            <person name="Buchanan P."/>
            <person name="Buyck B."/>
            <person name="Bense V."/>
            <person name="Catcheside P."/>
            <person name="Chovatia M."/>
            <person name="Cooper J."/>
            <person name="Damon W."/>
            <person name="Desjardin D."/>
            <person name="Finy P."/>
            <person name="Geml J."/>
            <person name="Haridas S."/>
            <person name="Hughes K."/>
            <person name="Justo A."/>
            <person name="Karasinski D."/>
            <person name="Kautmanova I."/>
            <person name="Kiss B."/>
            <person name="Kocsube S."/>
            <person name="Kotiranta H."/>
            <person name="LaButti K.M."/>
            <person name="Lechner B.E."/>
            <person name="Liimatainen K."/>
            <person name="Lipzen A."/>
            <person name="Lukacs Z."/>
            <person name="Mihaltcheva S."/>
            <person name="Morgado L.N."/>
            <person name="Niskanen T."/>
            <person name="Noordeloos M.E."/>
            <person name="Ohm R.A."/>
            <person name="Ortiz-Santana B."/>
            <person name="Ovrebo C."/>
            <person name="Racz N."/>
            <person name="Riley R."/>
            <person name="Savchenko A."/>
            <person name="Shiryaev A."/>
            <person name="Soop K."/>
            <person name="Spirin V."/>
            <person name="Szebenyi C."/>
            <person name="Tomsovsky M."/>
            <person name="Tulloss R.E."/>
            <person name="Uehling J."/>
            <person name="Grigoriev I.V."/>
            <person name="Vagvolgyi C."/>
            <person name="Papp T."/>
            <person name="Martin F.M."/>
            <person name="Miettinen O."/>
            <person name="Hibbett D.S."/>
            <person name="Nagy L.G."/>
        </authorList>
    </citation>
    <scope>NUCLEOTIDE SEQUENCE [LARGE SCALE GENOMIC DNA]</scope>
    <source>
        <strain evidence="1 2">NL-1719</strain>
    </source>
</reference>
<sequence length="224" mass="24700">MSRGGRGAGRGGGRGGRGGFGGSSAPLPMGLSHADIQALSREATALYPPIQVPLVTDYTEDEKRIAQLQIGFAERLKKSPYYIVEKTKSTGAYTMLFIQLPRYSDKYRPQAVSQPTLKRSDLHQPFFPKGIFEDYFDPKRKQKPQKRATKKLNLDELLNEEDQEKSSEERSDADSQAEASDYDVDEEYDNDYADNHFDNGEGDDLDNLDGGAADEGGGGGGDYD</sequence>
<evidence type="ECO:0000313" key="2">
    <source>
        <dbReference type="Proteomes" id="UP000308600"/>
    </source>
</evidence>
<protein>
    <submittedName>
        <fullName evidence="1">Uncharacterized protein</fullName>
    </submittedName>
</protein>
<proteinExistence type="predicted"/>
<gene>
    <name evidence="1" type="ORF">BDN72DRAFT_893936</name>
</gene>
<dbReference type="EMBL" id="ML208275">
    <property type="protein sequence ID" value="TFK73529.1"/>
    <property type="molecule type" value="Genomic_DNA"/>
</dbReference>
<dbReference type="Proteomes" id="UP000308600">
    <property type="component" value="Unassembled WGS sequence"/>
</dbReference>
<accession>A0ACD3B7B1</accession>
<organism evidence="1 2">
    <name type="scientific">Pluteus cervinus</name>
    <dbReference type="NCBI Taxonomy" id="181527"/>
    <lineage>
        <taxon>Eukaryota</taxon>
        <taxon>Fungi</taxon>
        <taxon>Dikarya</taxon>
        <taxon>Basidiomycota</taxon>
        <taxon>Agaricomycotina</taxon>
        <taxon>Agaricomycetes</taxon>
        <taxon>Agaricomycetidae</taxon>
        <taxon>Agaricales</taxon>
        <taxon>Pluteineae</taxon>
        <taxon>Pluteaceae</taxon>
        <taxon>Pluteus</taxon>
    </lineage>
</organism>
<keyword evidence="2" id="KW-1185">Reference proteome</keyword>
<name>A0ACD3B7B1_9AGAR</name>
<evidence type="ECO:0000313" key="1">
    <source>
        <dbReference type="EMBL" id="TFK73529.1"/>
    </source>
</evidence>